<dbReference type="InterPro" id="IPR029058">
    <property type="entry name" value="AB_hydrolase_fold"/>
</dbReference>
<organism evidence="4 5">
    <name type="scientific">Heterorhabditis bacteriophora</name>
    <name type="common">Entomopathogenic nematode worm</name>
    <dbReference type="NCBI Taxonomy" id="37862"/>
    <lineage>
        <taxon>Eukaryota</taxon>
        <taxon>Metazoa</taxon>
        <taxon>Ecdysozoa</taxon>
        <taxon>Nematoda</taxon>
        <taxon>Chromadorea</taxon>
        <taxon>Rhabditida</taxon>
        <taxon>Rhabditina</taxon>
        <taxon>Rhabditomorpha</taxon>
        <taxon>Strongyloidea</taxon>
        <taxon>Heterorhabditidae</taxon>
        <taxon>Heterorhabditis</taxon>
    </lineage>
</organism>
<evidence type="ECO:0000256" key="2">
    <source>
        <dbReference type="ARBA" id="ARBA00022801"/>
    </source>
</evidence>
<dbReference type="Pfam" id="PF03959">
    <property type="entry name" value="FSH1"/>
    <property type="match status" value="1"/>
</dbReference>
<keyword evidence="2" id="KW-0378">Hydrolase</keyword>
<keyword evidence="4" id="KW-1185">Reference proteome</keyword>
<dbReference type="GO" id="GO:0016787">
    <property type="term" value="F:hydrolase activity"/>
    <property type="evidence" value="ECO:0007669"/>
    <property type="project" value="UniProtKB-KW"/>
</dbReference>
<evidence type="ECO:0000313" key="5">
    <source>
        <dbReference type="WBParaSite" id="Hba_08072"/>
    </source>
</evidence>
<reference evidence="5" key="1">
    <citation type="submission" date="2016-11" db="UniProtKB">
        <authorList>
            <consortium name="WormBaseParasite"/>
        </authorList>
    </citation>
    <scope>IDENTIFICATION</scope>
</reference>
<dbReference type="InterPro" id="IPR005645">
    <property type="entry name" value="FSH-like_dom"/>
</dbReference>
<dbReference type="GO" id="GO:0005737">
    <property type="term" value="C:cytoplasm"/>
    <property type="evidence" value="ECO:0007669"/>
    <property type="project" value="TreeGrafter"/>
</dbReference>
<feature type="domain" description="Serine hydrolase" evidence="3">
    <location>
        <begin position="36"/>
        <end position="153"/>
    </location>
</feature>
<dbReference type="PANTHER" id="PTHR48070">
    <property type="entry name" value="ESTERASE OVCA2"/>
    <property type="match status" value="1"/>
</dbReference>
<name>A0A1I7WSK9_HETBA</name>
<dbReference type="Proteomes" id="UP000095283">
    <property type="component" value="Unplaced"/>
</dbReference>
<dbReference type="PANTHER" id="PTHR48070:SF6">
    <property type="entry name" value="ESTERASE OVCA2"/>
    <property type="match status" value="1"/>
</dbReference>
<accession>A0A1I7WSK9</accession>
<dbReference type="AlphaFoldDB" id="A0A1I7WSK9"/>
<dbReference type="InterPro" id="IPR050593">
    <property type="entry name" value="LovG"/>
</dbReference>
<dbReference type="GO" id="GO:0005634">
    <property type="term" value="C:nucleus"/>
    <property type="evidence" value="ECO:0007669"/>
    <property type="project" value="TreeGrafter"/>
</dbReference>
<evidence type="ECO:0000313" key="4">
    <source>
        <dbReference type="Proteomes" id="UP000095283"/>
    </source>
</evidence>
<proteinExistence type="inferred from homology"/>
<evidence type="ECO:0000259" key="3">
    <source>
        <dbReference type="Pfam" id="PF03959"/>
    </source>
</evidence>
<dbReference type="SUPFAM" id="SSF53474">
    <property type="entry name" value="alpha/beta-Hydrolases"/>
    <property type="match status" value="1"/>
</dbReference>
<dbReference type="GO" id="GO:0032526">
    <property type="term" value="P:response to retinoic acid"/>
    <property type="evidence" value="ECO:0007669"/>
    <property type="project" value="TreeGrafter"/>
</dbReference>
<comment type="similarity">
    <text evidence="1">Belongs to the LovG family.</text>
</comment>
<evidence type="ECO:0000256" key="1">
    <source>
        <dbReference type="ARBA" id="ARBA00005863"/>
    </source>
</evidence>
<protein>
    <submittedName>
        <fullName evidence="5">FSH1 domain-containing protein</fullName>
    </submittedName>
</protein>
<dbReference type="Gene3D" id="3.40.50.1820">
    <property type="entry name" value="alpha/beta hydrolase"/>
    <property type="match status" value="1"/>
</dbReference>
<sequence>MFDLPLPISWLPYSTANLNYWHFANYENCMGSQFNSKQLRILCLHGYRQNDSMFREKLGGLRKQFKKIAHFEFINAPLIPNVSVTEDRGAGRGWWFSKQENVFSSRDVTNIATGFEESVKTICQYIDKNGPFDGVLGFSQGASMAHLILAMEHLVVHYILFPVFFESSQQRGDDIAFYPLPSRSELAYEFAFHSISKARFIMAYCCCTYTALNDGAPSASGSSRTFTCRTET</sequence>
<dbReference type="WBParaSite" id="Hba_08072">
    <property type="protein sequence ID" value="Hba_08072"/>
    <property type="gene ID" value="Hba_08072"/>
</dbReference>